<keyword evidence="12" id="KW-0233">DNA recombination</keyword>
<evidence type="ECO:0000256" key="5">
    <source>
        <dbReference type="ARBA" id="ARBA00022759"/>
    </source>
</evidence>
<comment type="catalytic activity">
    <reaction evidence="15">
        <text>DNA(n) + a 2'-deoxyribonucleoside 5'-triphosphate = DNA(n+1) + diphosphate</text>
        <dbReference type="Rhea" id="RHEA:22508"/>
        <dbReference type="Rhea" id="RHEA-COMP:17339"/>
        <dbReference type="Rhea" id="RHEA-COMP:17340"/>
        <dbReference type="ChEBI" id="CHEBI:33019"/>
        <dbReference type="ChEBI" id="CHEBI:61560"/>
        <dbReference type="ChEBI" id="CHEBI:173112"/>
        <dbReference type="EC" id="2.7.7.7"/>
    </reaction>
</comment>
<reference evidence="18" key="1">
    <citation type="submission" date="2018-04" db="EMBL/GenBank/DDBJ databases">
        <title>Whole genome sequencing of Hypsizygus marmoreus.</title>
        <authorList>
            <person name="Choi I.-G."/>
            <person name="Min B."/>
            <person name="Kim J.-G."/>
            <person name="Kim S."/>
            <person name="Oh Y.-L."/>
            <person name="Kong W.-S."/>
            <person name="Park H."/>
            <person name="Jeong J."/>
            <person name="Song E.-S."/>
        </authorList>
    </citation>
    <scope>NUCLEOTIDE SEQUENCE [LARGE SCALE GENOMIC DNA]</scope>
    <source>
        <strain evidence="18">51987-8</strain>
    </source>
</reference>
<evidence type="ECO:0000256" key="4">
    <source>
        <dbReference type="ARBA" id="ARBA00022723"/>
    </source>
</evidence>
<dbReference type="GO" id="GO:0015074">
    <property type="term" value="P:DNA integration"/>
    <property type="evidence" value="ECO:0007669"/>
    <property type="project" value="UniProtKB-KW"/>
</dbReference>
<dbReference type="AlphaFoldDB" id="A0A369JD80"/>
<accession>A0A369JD80</accession>
<evidence type="ECO:0000256" key="6">
    <source>
        <dbReference type="ARBA" id="ARBA00022801"/>
    </source>
</evidence>
<keyword evidence="11" id="KW-0239">DNA-directed DNA polymerase</keyword>
<dbReference type="EMBL" id="LUEZ02000083">
    <property type="protein sequence ID" value="RDB19170.1"/>
    <property type="molecule type" value="Genomic_DNA"/>
</dbReference>
<keyword evidence="4" id="KW-0479">Metal-binding</keyword>
<feature type="region of interest" description="Disordered" evidence="16">
    <location>
        <begin position="285"/>
        <end position="307"/>
    </location>
</feature>
<dbReference type="GO" id="GO:0005634">
    <property type="term" value="C:nucleus"/>
    <property type="evidence" value="ECO:0007669"/>
    <property type="project" value="UniProtKB-ARBA"/>
</dbReference>
<keyword evidence="5" id="KW-0255">Endonuclease</keyword>
<dbReference type="InParanoid" id="A0A369JD80"/>
<dbReference type="Proteomes" id="UP000076154">
    <property type="component" value="Unassembled WGS sequence"/>
</dbReference>
<dbReference type="Gene3D" id="3.30.420.10">
    <property type="entry name" value="Ribonuclease H-like superfamily/Ribonuclease H"/>
    <property type="match status" value="1"/>
</dbReference>
<dbReference type="InterPro" id="IPR001584">
    <property type="entry name" value="Integrase_cat-core"/>
</dbReference>
<keyword evidence="13" id="KW-0511">Multifunctional enzyme</keyword>
<evidence type="ECO:0000256" key="3">
    <source>
        <dbReference type="ARBA" id="ARBA00022722"/>
    </source>
</evidence>
<dbReference type="Pfam" id="PF07727">
    <property type="entry name" value="RVT_2"/>
    <property type="match status" value="1"/>
</dbReference>
<evidence type="ECO:0000256" key="15">
    <source>
        <dbReference type="ARBA" id="ARBA00049244"/>
    </source>
</evidence>
<dbReference type="PANTHER" id="PTHR42648:SF11">
    <property type="entry name" value="TRANSPOSON TY4-P GAG-POL POLYPROTEIN"/>
    <property type="match status" value="1"/>
</dbReference>
<dbReference type="GO" id="GO:0032196">
    <property type="term" value="P:transposition"/>
    <property type="evidence" value="ECO:0007669"/>
    <property type="project" value="UniProtKB-KW"/>
</dbReference>
<evidence type="ECO:0000256" key="13">
    <source>
        <dbReference type="ARBA" id="ARBA00023268"/>
    </source>
</evidence>
<sequence length="600" mass="66377">MPVIALPLDRSPPASFPHVPLSPELWHRRFGHIGIDATRAVLTKQYATGIQYIGPFTHTHCIPCLIGKHPQRPYDHFAQHASKICELLHMDTCGPFPSDAASSYYGVEAEWEHQSGNTVMVVRSDGAGEFVDGELGTHFRSRGIIHQITAPYAHSQNGKMERYIRTLEETALTLLADSGLPMSFWGDAVKTDNIFNRLPTSTLPATTTPFEVMKKVKPDLSHLRVWGASVLSFILPKLVQKGVRKDLKPFLLGMKRVGLDGGILLPGYCLQRECSWPFSHSSTSIIPPTASHPPSPTPPAPPRPQRNIIPTVLGRDWTDAIRQRDEHLAKLRSTRSGGVHPQQTLAAITDFSSLLAANDLALPNSDNFLSQEVDTVMEYKALVAHPDPHAMSRPDAEVWRAAMKREHDSLQERGVFQPTTLPKGRKAIGVRWVYDFKLNPDGSIIRGKRKARLVAQGFNQRPEDYGNTYAPVAKLTSIRIVLAYAALHDLELMCCDVKTAFLNALLSHEVYCKQVPGFPEADPSLVYLVLRALYVCLEEIGLIRCEVDHAVFYGRFSSPPDASISMPTDGSTSSSSCPFMSTIALAPQTPSLYIIGFLVK</sequence>
<keyword evidence="3" id="KW-0540">Nuclease</keyword>
<keyword evidence="2" id="KW-0548">Nucleotidyltransferase</keyword>
<dbReference type="InterPro" id="IPR039537">
    <property type="entry name" value="Retrotran_Ty1/copia-like"/>
</dbReference>
<name>A0A369JD80_HYPMA</name>
<dbReference type="SUPFAM" id="SSF53098">
    <property type="entry name" value="Ribonuclease H-like"/>
    <property type="match status" value="1"/>
</dbReference>
<keyword evidence="9" id="KW-0229">DNA integration</keyword>
<evidence type="ECO:0000256" key="2">
    <source>
        <dbReference type="ARBA" id="ARBA00022695"/>
    </source>
</evidence>
<proteinExistence type="predicted"/>
<keyword evidence="11" id="KW-0808">Transferase</keyword>
<dbReference type="InterPro" id="IPR013103">
    <property type="entry name" value="RVT_2"/>
</dbReference>
<feature type="domain" description="Integrase catalytic" evidence="17">
    <location>
        <begin position="120"/>
        <end position="217"/>
    </location>
</feature>
<keyword evidence="7" id="KW-0460">Magnesium</keyword>
<organism evidence="18 19">
    <name type="scientific">Hypsizygus marmoreus</name>
    <name type="common">White beech mushroom</name>
    <name type="synonym">Agaricus marmoreus</name>
    <dbReference type="NCBI Taxonomy" id="39966"/>
    <lineage>
        <taxon>Eukaryota</taxon>
        <taxon>Fungi</taxon>
        <taxon>Dikarya</taxon>
        <taxon>Basidiomycota</taxon>
        <taxon>Agaricomycotina</taxon>
        <taxon>Agaricomycetes</taxon>
        <taxon>Agaricomycetidae</taxon>
        <taxon>Agaricales</taxon>
        <taxon>Tricholomatineae</taxon>
        <taxon>Lyophyllaceae</taxon>
        <taxon>Hypsizygus</taxon>
    </lineage>
</organism>
<evidence type="ECO:0000256" key="9">
    <source>
        <dbReference type="ARBA" id="ARBA00022908"/>
    </source>
</evidence>
<evidence type="ECO:0000256" key="8">
    <source>
        <dbReference type="ARBA" id="ARBA00022884"/>
    </source>
</evidence>
<evidence type="ECO:0000256" key="10">
    <source>
        <dbReference type="ARBA" id="ARBA00022918"/>
    </source>
</evidence>
<dbReference type="GO" id="GO:0006310">
    <property type="term" value="P:DNA recombination"/>
    <property type="evidence" value="ECO:0007669"/>
    <property type="project" value="UniProtKB-KW"/>
</dbReference>
<dbReference type="GO" id="GO:0003964">
    <property type="term" value="F:RNA-directed DNA polymerase activity"/>
    <property type="evidence" value="ECO:0007669"/>
    <property type="project" value="UniProtKB-KW"/>
</dbReference>
<evidence type="ECO:0000256" key="14">
    <source>
        <dbReference type="ARBA" id="ARBA00048173"/>
    </source>
</evidence>
<keyword evidence="19" id="KW-1185">Reference proteome</keyword>
<dbReference type="GO" id="GO:0016787">
    <property type="term" value="F:hydrolase activity"/>
    <property type="evidence" value="ECO:0007669"/>
    <property type="project" value="UniProtKB-KW"/>
</dbReference>
<dbReference type="InterPro" id="IPR036397">
    <property type="entry name" value="RNaseH_sf"/>
</dbReference>
<evidence type="ECO:0000256" key="12">
    <source>
        <dbReference type="ARBA" id="ARBA00023172"/>
    </source>
</evidence>
<dbReference type="GO" id="GO:0004519">
    <property type="term" value="F:endonuclease activity"/>
    <property type="evidence" value="ECO:0007669"/>
    <property type="project" value="UniProtKB-KW"/>
</dbReference>
<dbReference type="STRING" id="39966.A0A369JD80"/>
<evidence type="ECO:0000259" key="17">
    <source>
        <dbReference type="PROSITE" id="PS50994"/>
    </source>
</evidence>
<evidence type="ECO:0000313" key="19">
    <source>
        <dbReference type="Proteomes" id="UP000076154"/>
    </source>
</evidence>
<protein>
    <recommendedName>
        <fullName evidence="17">Integrase catalytic domain-containing protein</fullName>
    </recommendedName>
</protein>
<keyword evidence="10" id="KW-0695">RNA-directed DNA polymerase</keyword>
<keyword evidence="8" id="KW-0694">RNA-binding</keyword>
<comment type="catalytic activity">
    <reaction evidence="14">
        <text>DNA(n) + a 2'-deoxyribonucleoside 5'-triphosphate = DNA(n+1) + diphosphate</text>
        <dbReference type="Rhea" id="RHEA:22508"/>
        <dbReference type="Rhea" id="RHEA-COMP:17339"/>
        <dbReference type="Rhea" id="RHEA-COMP:17340"/>
        <dbReference type="ChEBI" id="CHEBI:33019"/>
        <dbReference type="ChEBI" id="CHEBI:61560"/>
        <dbReference type="ChEBI" id="CHEBI:173112"/>
        <dbReference type="EC" id="2.7.7.49"/>
    </reaction>
</comment>
<keyword evidence="6" id="KW-0378">Hydrolase</keyword>
<keyword evidence="1" id="KW-0815">Transposition</keyword>
<dbReference type="GO" id="GO:0003723">
    <property type="term" value="F:RNA binding"/>
    <property type="evidence" value="ECO:0007669"/>
    <property type="project" value="UniProtKB-KW"/>
</dbReference>
<dbReference type="GO" id="GO:0003887">
    <property type="term" value="F:DNA-directed DNA polymerase activity"/>
    <property type="evidence" value="ECO:0007669"/>
    <property type="project" value="UniProtKB-KW"/>
</dbReference>
<evidence type="ECO:0000256" key="11">
    <source>
        <dbReference type="ARBA" id="ARBA00022932"/>
    </source>
</evidence>
<gene>
    <name evidence="18" type="ORF">Hypma_014224</name>
</gene>
<dbReference type="PANTHER" id="PTHR42648">
    <property type="entry name" value="TRANSPOSASE, PUTATIVE-RELATED"/>
    <property type="match status" value="1"/>
</dbReference>
<evidence type="ECO:0000313" key="18">
    <source>
        <dbReference type="EMBL" id="RDB19170.1"/>
    </source>
</evidence>
<dbReference type="PROSITE" id="PS50994">
    <property type="entry name" value="INTEGRASE"/>
    <property type="match status" value="1"/>
</dbReference>
<evidence type="ECO:0000256" key="16">
    <source>
        <dbReference type="SAM" id="MobiDB-lite"/>
    </source>
</evidence>
<evidence type="ECO:0000256" key="1">
    <source>
        <dbReference type="ARBA" id="ARBA00022578"/>
    </source>
</evidence>
<evidence type="ECO:0000256" key="7">
    <source>
        <dbReference type="ARBA" id="ARBA00022842"/>
    </source>
</evidence>
<feature type="compositionally biased region" description="Pro residues" evidence="16">
    <location>
        <begin position="290"/>
        <end position="304"/>
    </location>
</feature>
<dbReference type="InterPro" id="IPR012337">
    <property type="entry name" value="RNaseH-like_sf"/>
</dbReference>
<comment type="caution">
    <text evidence="18">The sequence shown here is derived from an EMBL/GenBank/DDBJ whole genome shotgun (WGS) entry which is preliminary data.</text>
</comment>
<dbReference type="GO" id="GO:0046872">
    <property type="term" value="F:metal ion binding"/>
    <property type="evidence" value="ECO:0007669"/>
    <property type="project" value="UniProtKB-KW"/>
</dbReference>
<dbReference type="OrthoDB" id="3025757at2759"/>